<dbReference type="PANTHER" id="PTHR43383:SF2">
    <property type="entry name" value="AMIDOHYDROLASE 2 FAMILY PROTEIN"/>
    <property type="match status" value="1"/>
</dbReference>
<dbReference type="InterPro" id="IPR043502">
    <property type="entry name" value="DNA/RNA_pol_sf"/>
</dbReference>
<keyword evidence="3" id="KW-1185">Reference proteome</keyword>
<protein>
    <recommendedName>
        <fullName evidence="1">Reverse transcriptase Ty1/copia-type domain-containing protein</fullName>
    </recommendedName>
</protein>
<name>A0A2R6NZL0_9APHY</name>
<dbReference type="SUPFAM" id="SSF56672">
    <property type="entry name" value="DNA/RNA polymerases"/>
    <property type="match status" value="1"/>
</dbReference>
<comment type="caution">
    <text evidence="2">The sequence shown here is derived from an EMBL/GenBank/DDBJ whole genome shotgun (WGS) entry which is preliminary data.</text>
</comment>
<dbReference type="STRING" id="98765.A0A2R6NZL0"/>
<feature type="domain" description="Reverse transcriptase Ty1/copia-type" evidence="1">
    <location>
        <begin position="3"/>
        <end position="199"/>
    </location>
</feature>
<dbReference type="AlphaFoldDB" id="A0A2R6NZL0"/>
<accession>A0A2R6NZL0</accession>
<dbReference type="Proteomes" id="UP000186601">
    <property type="component" value="Unassembled WGS sequence"/>
</dbReference>
<gene>
    <name evidence="2" type="ORF">PHLCEN_2v6371</name>
</gene>
<proteinExistence type="predicted"/>
<sequence length="199" mass="22892">MENGTWELVDLPEGQKAIKCKWVYTIKADGCYKARLVAKGFSQQYGIDCEETFSPVARWESICFLLAHAALENWEIESLDVKTAFLYGKLDEEIYMEQPEGFMKKKMGAKVCRLRKAIYGLKQASPTWYYKIDQSLTKLGFVCTKSDTGIYVYHQRQGEVIVILYVDNILNIGPELKELTCVKEMLSKEYQMQDFGTVS</sequence>
<dbReference type="InterPro" id="IPR013103">
    <property type="entry name" value="RVT_2"/>
</dbReference>
<dbReference type="Pfam" id="PF07727">
    <property type="entry name" value="RVT_2"/>
    <property type="match status" value="1"/>
</dbReference>
<evidence type="ECO:0000313" key="2">
    <source>
        <dbReference type="EMBL" id="PSR81443.1"/>
    </source>
</evidence>
<dbReference type="EMBL" id="MLYV02000618">
    <property type="protein sequence ID" value="PSR81443.1"/>
    <property type="molecule type" value="Genomic_DNA"/>
</dbReference>
<evidence type="ECO:0000259" key="1">
    <source>
        <dbReference type="Pfam" id="PF07727"/>
    </source>
</evidence>
<reference evidence="2 3" key="1">
    <citation type="submission" date="2018-02" db="EMBL/GenBank/DDBJ databases">
        <title>Genome sequence of the basidiomycete white-rot fungus Phlebia centrifuga.</title>
        <authorList>
            <person name="Granchi Z."/>
            <person name="Peng M."/>
            <person name="de Vries R.P."/>
            <person name="Hilden K."/>
            <person name="Makela M.R."/>
            <person name="Grigoriev I."/>
            <person name="Riley R."/>
        </authorList>
    </citation>
    <scope>NUCLEOTIDE SEQUENCE [LARGE SCALE GENOMIC DNA]</scope>
    <source>
        <strain evidence="2 3">FBCC195</strain>
    </source>
</reference>
<organism evidence="2 3">
    <name type="scientific">Hermanssonia centrifuga</name>
    <dbReference type="NCBI Taxonomy" id="98765"/>
    <lineage>
        <taxon>Eukaryota</taxon>
        <taxon>Fungi</taxon>
        <taxon>Dikarya</taxon>
        <taxon>Basidiomycota</taxon>
        <taxon>Agaricomycotina</taxon>
        <taxon>Agaricomycetes</taxon>
        <taxon>Polyporales</taxon>
        <taxon>Meruliaceae</taxon>
        <taxon>Hermanssonia</taxon>
    </lineage>
</organism>
<dbReference type="PANTHER" id="PTHR43383">
    <property type="entry name" value="NODULIN 6"/>
    <property type="match status" value="1"/>
</dbReference>
<dbReference type="OrthoDB" id="2796020at2759"/>
<evidence type="ECO:0000313" key="3">
    <source>
        <dbReference type="Proteomes" id="UP000186601"/>
    </source>
</evidence>